<proteinExistence type="predicted"/>
<comment type="caution">
    <text evidence="1">The sequence shown here is derived from an EMBL/GenBank/DDBJ whole genome shotgun (WGS) entry which is preliminary data.</text>
</comment>
<dbReference type="Proteomes" id="UP000572268">
    <property type="component" value="Unassembled WGS sequence"/>
</dbReference>
<evidence type="ECO:0000313" key="2">
    <source>
        <dbReference type="EMBL" id="KAF4661561.1"/>
    </source>
</evidence>
<dbReference type="EMBL" id="JABAHT010000194">
    <property type="protein sequence ID" value="KAF4661561.1"/>
    <property type="molecule type" value="Genomic_DNA"/>
</dbReference>
<organism evidence="1 4">
    <name type="scientific">Perkinsus olseni</name>
    <name type="common">Perkinsus atlanticus</name>
    <dbReference type="NCBI Taxonomy" id="32597"/>
    <lineage>
        <taxon>Eukaryota</taxon>
        <taxon>Sar</taxon>
        <taxon>Alveolata</taxon>
        <taxon>Perkinsozoa</taxon>
        <taxon>Perkinsea</taxon>
        <taxon>Perkinsida</taxon>
        <taxon>Perkinsidae</taxon>
        <taxon>Perkinsus</taxon>
    </lineage>
</organism>
<dbReference type="AlphaFoldDB" id="A0A7J6LLE4"/>
<sequence>MVSTRGRFIGEYSNKTSSLNISAELDETGGVRFTFEGATGRRFVSDRYALRGGPNNYTVDFRGSPGGFNSFRNRLRRSFPGVQVQAGDFAELTEYSEIFFFTKLESREILFRREALPLAEATYISNDDDTFVLSFKVTRTGRVRIDCMSDGGSSRLQRRFPLFPAEAEAKLPNFRLIGDQDRSIEFFENVKKTCERPDLPTQQSLFFVFAATESRVYLRLGDESLNSKTFALDKSE</sequence>
<dbReference type="EMBL" id="JABANN010000419">
    <property type="protein sequence ID" value="KAF4659731.1"/>
    <property type="molecule type" value="Genomic_DNA"/>
</dbReference>
<accession>A0A7J6LLE4</accession>
<evidence type="ECO:0000313" key="4">
    <source>
        <dbReference type="Proteomes" id="UP000572268"/>
    </source>
</evidence>
<protein>
    <submittedName>
        <fullName evidence="1">Uncharacterized protein</fullName>
    </submittedName>
</protein>
<name>A0A7J6LLE4_PEROL</name>
<gene>
    <name evidence="1" type="ORF">FOL46_006458</name>
    <name evidence="2" type="ORF">FOZ61_003110</name>
</gene>
<evidence type="ECO:0000313" key="3">
    <source>
        <dbReference type="Proteomes" id="UP000570595"/>
    </source>
</evidence>
<evidence type="ECO:0000313" key="1">
    <source>
        <dbReference type="EMBL" id="KAF4659731.1"/>
    </source>
</evidence>
<dbReference type="OrthoDB" id="10295750at2759"/>
<reference evidence="3 4" key="1">
    <citation type="submission" date="2020-04" db="EMBL/GenBank/DDBJ databases">
        <title>Perkinsus olseni comparative genomics.</title>
        <authorList>
            <person name="Bogema D.R."/>
        </authorList>
    </citation>
    <scope>NUCLEOTIDE SEQUENCE [LARGE SCALE GENOMIC DNA]</scope>
    <source>
        <strain evidence="2">ATCC PRA-179</strain>
        <strain evidence="1">ATCC PRA-31</strain>
    </source>
</reference>
<dbReference type="Proteomes" id="UP000570595">
    <property type="component" value="Unassembled WGS sequence"/>
</dbReference>